<evidence type="ECO:0000256" key="9">
    <source>
        <dbReference type="ARBA" id="ARBA00048679"/>
    </source>
</evidence>
<dbReference type="Pfam" id="PF00069">
    <property type="entry name" value="Pkinase"/>
    <property type="match status" value="1"/>
</dbReference>
<evidence type="ECO:0000256" key="4">
    <source>
        <dbReference type="ARBA" id="ARBA00013948"/>
    </source>
</evidence>
<evidence type="ECO:0000313" key="13">
    <source>
        <dbReference type="Proteomes" id="UP001390339"/>
    </source>
</evidence>
<evidence type="ECO:0000313" key="12">
    <source>
        <dbReference type="EMBL" id="KAK8869361.1"/>
    </source>
</evidence>
<dbReference type="EC" id="2.7.11.1" evidence="3"/>
<keyword evidence="12" id="KW-0808">Transferase</keyword>
<comment type="function">
    <text evidence="1">Component of the EKC/KEOPS complex that is required for the formation of a threonylcarbamoyl group on adenosine at position 37 (t(6)A37) in tRNAs that read codons beginning with adenine. The complex is probably involved in the transfer of the threonylcarbamoyl moiety of threonylcarbamoyl-AMP (TC-AMP) to the N6 group of A37. BUD32 has ATPase activity in the context of the EKC/KEOPS complex and likely plays a supporting role to the catalytic subunit KAE1. The EKC/KEOPS complex also promotes both telomere uncapping and telomere elongation. The complex is required for efficient recruitment of transcriptional coactivators.</text>
</comment>
<evidence type="ECO:0000256" key="2">
    <source>
        <dbReference type="ARBA" id="ARBA00011534"/>
    </source>
</evidence>
<gene>
    <name evidence="12" type="ORF">PGQ11_007939</name>
</gene>
<dbReference type="InterPro" id="IPR008266">
    <property type="entry name" value="Tyr_kinase_AS"/>
</dbReference>
<evidence type="ECO:0000259" key="11">
    <source>
        <dbReference type="PROSITE" id="PS50011"/>
    </source>
</evidence>
<dbReference type="PANTHER" id="PTHR44167">
    <property type="entry name" value="OVARIAN-SPECIFIC SERINE/THREONINE-PROTEIN KINASE LOK-RELATED"/>
    <property type="match status" value="1"/>
</dbReference>
<evidence type="ECO:0000256" key="6">
    <source>
        <dbReference type="ARBA" id="ARBA00030980"/>
    </source>
</evidence>
<evidence type="ECO:0000256" key="3">
    <source>
        <dbReference type="ARBA" id="ARBA00012513"/>
    </source>
</evidence>
<dbReference type="Gene3D" id="1.10.510.10">
    <property type="entry name" value="Transferase(Phosphotransferase) domain 1"/>
    <property type="match status" value="1"/>
</dbReference>
<keyword evidence="10" id="KW-0732">Signal</keyword>
<accession>A0ABR2IX03</accession>
<protein>
    <recommendedName>
        <fullName evidence="5">EKC/KEOPS complex subunit BUD32</fullName>
        <ecNumber evidence="3">2.7.11.1</ecNumber>
    </recommendedName>
    <alternativeName>
        <fullName evidence="6 7">Atypical Serine/threonine protein kinase BUD32</fullName>
    </alternativeName>
    <alternativeName>
        <fullName evidence="4">EKC/KEOPS complex subunit bud32</fullName>
    </alternativeName>
</protein>
<dbReference type="PROSITE" id="PS50011">
    <property type="entry name" value="PROTEIN_KINASE_DOM"/>
    <property type="match status" value="1"/>
</dbReference>
<feature type="signal peptide" evidence="10">
    <location>
        <begin position="1"/>
        <end position="23"/>
    </location>
</feature>
<proteinExistence type="predicted"/>
<evidence type="ECO:0000256" key="7">
    <source>
        <dbReference type="ARBA" id="ARBA00033194"/>
    </source>
</evidence>
<reference evidence="12 13" key="1">
    <citation type="journal article" date="2024" name="IMA Fungus">
        <title>Apiospora arundinis, a panoply of carbohydrate-active enzymes and secondary metabolites.</title>
        <authorList>
            <person name="Sorensen T."/>
            <person name="Petersen C."/>
            <person name="Muurmann A.T."/>
            <person name="Christiansen J.V."/>
            <person name="Brundto M.L."/>
            <person name="Overgaard C.K."/>
            <person name="Boysen A.T."/>
            <person name="Wollenberg R.D."/>
            <person name="Larsen T.O."/>
            <person name="Sorensen J.L."/>
            <person name="Nielsen K.L."/>
            <person name="Sondergaard T.E."/>
        </authorList>
    </citation>
    <scope>NUCLEOTIDE SEQUENCE [LARGE SCALE GENOMIC DNA]</scope>
    <source>
        <strain evidence="12 13">AAU 773</strain>
    </source>
</reference>
<comment type="catalytic activity">
    <reaction evidence="9">
        <text>L-seryl-[protein] + ATP = O-phospho-L-seryl-[protein] + ADP + H(+)</text>
        <dbReference type="Rhea" id="RHEA:17989"/>
        <dbReference type="Rhea" id="RHEA-COMP:9863"/>
        <dbReference type="Rhea" id="RHEA-COMP:11604"/>
        <dbReference type="ChEBI" id="CHEBI:15378"/>
        <dbReference type="ChEBI" id="CHEBI:29999"/>
        <dbReference type="ChEBI" id="CHEBI:30616"/>
        <dbReference type="ChEBI" id="CHEBI:83421"/>
        <dbReference type="ChEBI" id="CHEBI:456216"/>
        <dbReference type="EC" id="2.7.11.1"/>
    </reaction>
</comment>
<dbReference type="Proteomes" id="UP001390339">
    <property type="component" value="Unassembled WGS sequence"/>
</dbReference>
<keyword evidence="13" id="KW-1185">Reference proteome</keyword>
<feature type="chain" id="PRO_5046147392" description="EKC/KEOPS complex subunit BUD32" evidence="10">
    <location>
        <begin position="24"/>
        <end position="285"/>
    </location>
</feature>
<sequence>MFSSFQKQAKVIIIVILLHRMQALPYRGTTSDFYRHTQNVILKKPMKVWEGNPDRASLEKTNAEAIEIERQILQMLGKHPRIVPLIGFNSDGIYLSEARLGNLQAYIDTHNAELSPSQRSGICEQIADAIVYTHKMGVVHSDLRPENILVDQVDASSLSVWLCDFGGSTCEGLGLDGGHLPDTPFFDPRMKWESTPATDIFSLGSIFYTIQTGLWPFRDRPPLWSSVEEKQAYEAQVDAWFKNGYFPSVSHITGGNVIKGCWDHEYKSAEEVLKAVRVEMVASLL</sequence>
<comment type="catalytic activity">
    <reaction evidence="8">
        <text>L-threonyl-[protein] + ATP = O-phospho-L-threonyl-[protein] + ADP + H(+)</text>
        <dbReference type="Rhea" id="RHEA:46608"/>
        <dbReference type="Rhea" id="RHEA-COMP:11060"/>
        <dbReference type="Rhea" id="RHEA-COMP:11605"/>
        <dbReference type="ChEBI" id="CHEBI:15378"/>
        <dbReference type="ChEBI" id="CHEBI:30013"/>
        <dbReference type="ChEBI" id="CHEBI:30616"/>
        <dbReference type="ChEBI" id="CHEBI:61977"/>
        <dbReference type="ChEBI" id="CHEBI:456216"/>
        <dbReference type="EC" id="2.7.11.1"/>
    </reaction>
</comment>
<keyword evidence="12" id="KW-0723">Serine/threonine-protein kinase</keyword>
<feature type="domain" description="Protein kinase" evidence="11">
    <location>
        <begin position="19"/>
        <end position="285"/>
    </location>
</feature>
<evidence type="ECO:0000256" key="1">
    <source>
        <dbReference type="ARBA" id="ARBA00003747"/>
    </source>
</evidence>
<comment type="subunit">
    <text evidence="2">Component of the EKC/KEOPS complex composed of at least BUD32, CGI121, GON7, KAE1 and PCC1; the whole complex dimerizes.</text>
</comment>
<evidence type="ECO:0000256" key="5">
    <source>
        <dbReference type="ARBA" id="ARBA00019973"/>
    </source>
</evidence>
<dbReference type="SUPFAM" id="SSF56112">
    <property type="entry name" value="Protein kinase-like (PK-like)"/>
    <property type="match status" value="1"/>
</dbReference>
<dbReference type="InterPro" id="IPR000719">
    <property type="entry name" value="Prot_kinase_dom"/>
</dbReference>
<dbReference type="InterPro" id="IPR011009">
    <property type="entry name" value="Kinase-like_dom_sf"/>
</dbReference>
<dbReference type="CDD" id="cd00180">
    <property type="entry name" value="PKc"/>
    <property type="match status" value="1"/>
</dbReference>
<organism evidence="12 13">
    <name type="scientific">Apiospora arundinis</name>
    <dbReference type="NCBI Taxonomy" id="335852"/>
    <lineage>
        <taxon>Eukaryota</taxon>
        <taxon>Fungi</taxon>
        <taxon>Dikarya</taxon>
        <taxon>Ascomycota</taxon>
        <taxon>Pezizomycotina</taxon>
        <taxon>Sordariomycetes</taxon>
        <taxon>Xylariomycetidae</taxon>
        <taxon>Amphisphaeriales</taxon>
        <taxon>Apiosporaceae</taxon>
        <taxon>Apiospora</taxon>
    </lineage>
</organism>
<evidence type="ECO:0000256" key="8">
    <source>
        <dbReference type="ARBA" id="ARBA00047899"/>
    </source>
</evidence>
<name>A0ABR2IX03_9PEZI</name>
<comment type="caution">
    <text evidence="12">The sequence shown here is derived from an EMBL/GenBank/DDBJ whole genome shotgun (WGS) entry which is preliminary data.</text>
</comment>
<dbReference type="PANTHER" id="PTHR44167:SF24">
    <property type="entry name" value="SERINE_THREONINE-PROTEIN KINASE CHK2"/>
    <property type="match status" value="1"/>
</dbReference>
<dbReference type="GO" id="GO:0004674">
    <property type="term" value="F:protein serine/threonine kinase activity"/>
    <property type="evidence" value="ECO:0007669"/>
    <property type="project" value="UniProtKB-KW"/>
</dbReference>
<dbReference type="EMBL" id="JAPCWZ010000004">
    <property type="protein sequence ID" value="KAK8869361.1"/>
    <property type="molecule type" value="Genomic_DNA"/>
</dbReference>
<dbReference type="PROSITE" id="PS00109">
    <property type="entry name" value="PROTEIN_KINASE_TYR"/>
    <property type="match status" value="1"/>
</dbReference>
<evidence type="ECO:0000256" key="10">
    <source>
        <dbReference type="SAM" id="SignalP"/>
    </source>
</evidence>
<keyword evidence="12" id="KW-0418">Kinase</keyword>